<organism evidence="1">
    <name type="scientific">Anguilla anguilla</name>
    <name type="common">European freshwater eel</name>
    <name type="synonym">Muraena anguilla</name>
    <dbReference type="NCBI Taxonomy" id="7936"/>
    <lineage>
        <taxon>Eukaryota</taxon>
        <taxon>Metazoa</taxon>
        <taxon>Chordata</taxon>
        <taxon>Craniata</taxon>
        <taxon>Vertebrata</taxon>
        <taxon>Euteleostomi</taxon>
        <taxon>Actinopterygii</taxon>
        <taxon>Neopterygii</taxon>
        <taxon>Teleostei</taxon>
        <taxon>Anguilliformes</taxon>
        <taxon>Anguillidae</taxon>
        <taxon>Anguilla</taxon>
    </lineage>
</organism>
<sequence>MGASHLFTGNKIRYPKSKAELIHTPYTAETRKNTYKGVLLKLSP</sequence>
<reference evidence="1" key="1">
    <citation type="submission" date="2014-11" db="EMBL/GenBank/DDBJ databases">
        <authorList>
            <person name="Amaro Gonzalez C."/>
        </authorList>
    </citation>
    <scope>NUCLEOTIDE SEQUENCE</scope>
</reference>
<name>A0A0E9WJC5_ANGAN</name>
<proteinExistence type="predicted"/>
<dbReference type="AlphaFoldDB" id="A0A0E9WJC5"/>
<evidence type="ECO:0000313" key="1">
    <source>
        <dbReference type="EMBL" id="JAH90499.1"/>
    </source>
</evidence>
<protein>
    <submittedName>
        <fullName evidence="1">Uncharacterized protein</fullName>
    </submittedName>
</protein>
<accession>A0A0E9WJC5</accession>
<reference evidence="1" key="2">
    <citation type="journal article" date="2015" name="Fish Shellfish Immunol.">
        <title>Early steps in the European eel (Anguilla anguilla)-Vibrio vulnificus interaction in the gills: Role of the RtxA13 toxin.</title>
        <authorList>
            <person name="Callol A."/>
            <person name="Pajuelo D."/>
            <person name="Ebbesson L."/>
            <person name="Teles M."/>
            <person name="MacKenzie S."/>
            <person name="Amaro C."/>
        </authorList>
    </citation>
    <scope>NUCLEOTIDE SEQUENCE</scope>
</reference>
<dbReference type="EMBL" id="GBXM01018078">
    <property type="protein sequence ID" value="JAH90499.1"/>
    <property type="molecule type" value="Transcribed_RNA"/>
</dbReference>